<dbReference type="Proteomes" id="UP000007962">
    <property type="component" value="Chromosome"/>
</dbReference>
<evidence type="ECO:0000313" key="3">
    <source>
        <dbReference type="Proteomes" id="UP000007962"/>
    </source>
</evidence>
<feature type="transmembrane region" description="Helical" evidence="1">
    <location>
        <begin position="176"/>
        <end position="196"/>
    </location>
</feature>
<organism evidence="2 3">
    <name type="scientific">Beutenbergia cavernae (strain ATCC BAA-8 / DSM 12333 / CCUG 43141 / JCM 11478 / NBRC 16432 / NCIMB 13614 / HKI 0122)</name>
    <dbReference type="NCBI Taxonomy" id="471853"/>
    <lineage>
        <taxon>Bacteria</taxon>
        <taxon>Bacillati</taxon>
        <taxon>Actinomycetota</taxon>
        <taxon>Actinomycetes</taxon>
        <taxon>Micrococcales</taxon>
        <taxon>Beutenbergiaceae</taxon>
        <taxon>Beutenbergia</taxon>
    </lineage>
</organism>
<dbReference type="KEGG" id="bcv:Bcav_1819"/>
<name>C5C4U7_BEUC1</name>
<keyword evidence="1" id="KW-0472">Membrane</keyword>
<feature type="transmembrane region" description="Helical" evidence="1">
    <location>
        <begin position="253"/>
        <end position="278"/>
    </location>
</feature>
<keyword evidence="3" id="KW-1185">Reference proteome</keyword>
<keyword evidence="1" id="KW-1133">Transmembrane helix</keyword>
<dbReference type="EMBL" id="CP001618">
    <property type="protein sequence ID" value="ACQ80075.1"/>
    <property type="molecule type" value="Genomic_DNA"/>
</dbReference>
<feature type="transmembrane region" description="Helical" evidence="1">
    <location>
        <begin position="208"/>
        <end position="230"/>
    </location>
</feature>
<sequence length="342" mass="36010">MISIRRSLPLILAPIALYWAAARGFAEAAPHPLADPADSFGASLLPFGDAVAGGWSLAVAAGLAAAGLALLRQPGAPLGTRERALVVGAAAAALLTLDHALLMLLGYLPALVARLFTGYTEGLDDLLSPGLGLQLLLAAAAVSLLLELRRRTERDRVESADPAAELAAATRRTRRWTLVAMEAPLAYAATRVLMFVEAPGFRGFDEETRVAGLGLALASVVGAVLTWGLIRPWGERFPRWVPGLAGRRVPPDLAVIPALAVAALILAASRAIVVGAVAAGSDAWREIMLTPLVSLPHLLWPVWGVALALAALSYHRRRMLGDDDRRRHRAPTGLAVPGSVQR</sequence>
<feature type="transmembrane region" description="Helical" evidence="1">
    <location>
        <begin position="52"/>
        <end position="71"/>
    </location>
</feature>
<dbReference type="RefSeq" id="WP_015882315.1">
    <property type="nucleotide sequence ID" value="NC_012669.1"/>
</dbReference>
<feature type="transmembrane region" description="Helical" evidence="1">
    <location>
        <begin position="83"/>
        <end position="106"/>
    </location>
</feature>
<dbReference type="HOGENOM" id="CLU_810544_0_0_11"/>
<dbReference type="eggNOG" id="COG2197">
    <property type="taxonomic scope" value="Bacteria"/>
</dbReference>
<evidence type="ECO:0000256" key="1">
    <source>
        <dbReference type="SAM" id="Phobius"/>
    </source>
</evidence>
<feature type="transmembrane region" description="Helical" evidence="1">
    <location>
        <begin position="126"/>
        <end position="146"/>
    </location>
</feature>
<proteinExistence type="predicted"/>
<feature type="transmembrane region" description="Helical" evidence="1">
    <location>
        <begin position="298"/>
        <end position="315"/>
    </location>
</feature>
<protein>
    <submittedName>
        <fullName evidence="2">Uncharacterized protein</fullName>
    </submittedName>
</protein>
<evidence type="ECO:0000313" key="2">
    <source>
        <dbReference type="EMBL" id="ACQ80075.1"/>
    </source>
</evidence>
<keyword evidence="1" id="KW-0812">Transmembrane</keyword>
<gene>
    <name evidence="2" type="ordered locus">Bcav_1819</name>
</gene>
<accession>C5C4U7</accession>
<dbReference type="STRING" id="471853.Bcav_1819"/>
<reference evidence="2 3" key="1">
    <citation type="journal article" date="2009" name="Stand. Genomic Sci.">
        <title>Complete genome sequence of Beutenbergia cavernae type strain (HKI 0122).</title>
        <authorList>
            <person name="Land M."/>
            <person name="Pukall R."/>
            <person name="Abt B."/>
            <person name="Goker M."/>
            <person name="Rohde M."/>
            <person name="Glavina Del Rio T."/>
            <person name="Tice H."/>
            <person name="Copeland A."/>
            <person name="Cheng J.F."/>
            <person name="Lucas S."/>
            <person name="Chen F."/>
            <person name="Nolan M."/>
            <person name="Bruce D."/>
            <person name="Goodwin L."/>
            <person name="Pitluck S."/>
            <person name="Ivanova N."/>
            <person name="Mavromatis K."/>
            <person name="Ovchinnikova G."/>
            <person name="Pati A."/>
            <person name="Chen A."/>
            <person name="Palaniappan K."/>
            <person name="Hauser L."/>
            <person name="Chang Y.J."/>
            <person name="Jefferies C.C."/>
            <person name="Saunders E."/>
            <person name="Brettin T."/>
            <person name="Detter J.C."/>
            <person name="Han C."/>
            <person name="Chain P."/>
            <person name="Bristow J."/>
            <person name="Eisen J.A."/>
            <person name="Markowitz V."/>
            <person name="Hugenholtz P."/>
            <person name="Kyrpides N.C."/>
            <person name="Klenk H.P."/>
            <person name="Lapidus A."/>
        </authorList>
    </citation>
    <scope>NUCLEOTIDE SEQUENCE [LARGE SCALE GENOMIC DNA]</scope>
    <source>
        <strain evidence="3">ATCC BAA-8 / DSM 12333 / NBRC 16432</strain>
    </source>
</reference>
<dbReference type="OrthoDB" id="2717873at2"/>
<dbReference type="AlphaFoldDB" id="C5C4U7"/>